<name>A0A1B6E608_9HEMI</name>
<feature type="transmembrane region" description="Helical" evidence="6">
    <location>
        <begin position="801"/>
        <end position="826"/>
    </location>
</feature>
<feature type="region of interest" description="Disordered" evidence="5">
    <location>
        <begin position="19"/>
        <end position="140"/>
    </location>
</feature>
<feature type="compositionally biased region" description="Basic and acidic residues" evidence="5">
    <location>
        <begin position="429"/>
        <end position="450"/>
    </location>
</feature>
<feature type="compositionally biased region" description="Polar residues" evidence="5">
    <location>
        <begin position="354"/>
        <end position="371"/>
    </location>
</feature>
<evidence type="ECO:0000313" key="7">
    <source>
        <dbReference type="EMBL" id="JAS33371.1"/>
    </source>
</evidence>
<comment type="subcellular location">
    <subcellularLocation>
        <location evidence="1">Membrane</location>
        <topology evidence="1">Multi-pass membrane protein</topology>
    </subcellularLocation>
</comment>
<feature type="compositionally biased region" description="Low complexity" evidence="5">
    <location>
        <begin position="288"/>
        <end position="299"/>
    </location>
</feature>
<dbReference type="PANTHER" id="PTHR21676:SF6">
    <property type="entry name" value="PROTEIN STUM"/>
    <property type="match status" value="1"/>
</dbReference>
<feature type="compositionally biased region" description="Basic and acidic residues" evidence="5">
    <location>
        <begin position="332"/>
        <end position="347"/>
    </location>
</feature>
<feature type="compositionally biased region" description="Low complexity" evidence="5">
    <location>
        <begin position="227"/>
        <end position="240"/>
    </location>
</feature>
<feature type="compositionally biased region" description="Polar residues" evidence="5">
    <location>
        <begin position="193"/>
        <end position="203"/>
    </location>
</feature>
<keyword evidence="2 6" id="KW-0812">Transmembrane</keyword>
<evidence type="ECO:0000256" key="4">
    <source>
        <dbReference type="ARBA" id="ARBA00023136"/>
    </source>
</evidence>
<dbReference type="PANTHER" id="PTHR21676">
    <property type="entry name" value="PROTEIN STUM"/>
    <property type="match status" value="1"/>
</dbReference>
<dbReference type="GO" id="GO:0019230">
    <property type="term" value="P:proprioception"/>
    <property type="evidence" value="ECO:0007669"/>
    <property type="project" value="TreeGrafter"/>
</dbReference>
<protein>
    <recommendedName>
        <fullName evidence="8">Protein stum</fullName>
    </recommendedName>
</protein>
<feature type="region of interest" description="Disordered" evidence="5">
    <location>
        <begin position="424"/>
        <end position="450"/>
    </location>
</feature>
<feature type="compositionally biased region" description="Basic and acidic residues" evidence="5">
    <location>
        <begin position="300"/>
        <end position="317"/>
    </location>
</feature>
<sequence length="863" mass="94726">MDRRQRIPMRTVNVPDAFKVLPPLSPELPAPPSAPKSSRVAPLTVSRRDQSAFVILAEADNRTSSPAPISGRVSPFRGRGFKTPTTSRHPSRDPTPERSRSRLPVARPRGRSSVSISPARNSTTSIPKPILRRNSLSPNRASRALNQVNNNKSFVASKNNRNSNVPVNANDTSSPSKRFIKQQPSTKRVGPVNTKSQNNNLTSKPPVPKQVVRNKDVNSKPTLPATKKPASNSANPNKNSVQNVPNKSPSKIPRSRNSSLERVAQPPRKDAPKTKPQQTPASKKPLKNDNAQSSSSNSQDSEKKAQTDDTKLEKVSEDVQPASIKDNFVSNKEIETPIEKSIVEETPIKLMKANHSTESEPSNGNESSAKSQEAAGSDDLSIKSKVTITSLIEEGVSETSIALVRTTTAPALELAQPDVIPTILSPRIEPQDKVDKNENDDEKESKTNKIVEDPLQTTADGGAATGFSAESVRSTSSVETVRAVTRVKQSLKQQEEDVKGKVKEDADAEVLSANNLIRSDSLNNNSSNRTVAWENMSPGRTSIYPEEPVVTQPSKKRGCCGKFLDRFSCKCCKPSMQSNRKSVDFGKFCSKLNCFKNSSCCKKPKDDKPKPLPRQKKSKLKECLLKLNCCRSMKCCKKTQIHLEDEEAEEQEDPPGCCGGCGKKTRKFLKAMFCLNLACCQKLRTCGGCSRFGCCQTGGCCGPSPPDTDRRKSRFSLKRTDTNKVVGLPKLDPTLVEHTAFIRGAIPVLPVPIAWICLILNVFLPGIGTLFSGMFCLCIGKPRFSINDSHADRLKAFCVNLIISACQIFSIVFCLVGWGWSIWWGVIMIRLAKKHRRIILAEKTAEEPVPVAVNQNHDVERAR</sequence>
<dbReference type="InterPro" id="IPR026673">
    <property type="entry name" value="SPEC3/Stum"/>
</dbReference>
<feature type="compositionally biased region" description="Basic and acidic residues" evidence="5">
    <location>
        <begin position="90"/>
        <end position="100"/>
    </location>
</feature>
<dbReference type="AlphaFoldDB" id="A0A1B6E608"/>
<feature type="compositionally biased region" description="Low complexity" evidence="5">
    <location>
        <begin position="159"/>
        <end position="170"/>
    </location>
</feature>
<evidence type="ECO:0000256" key="1">
    <source>
        <dbReference type="ARBA" id="ARBA00004141"/>
    </source>
</evidence>
<proteinExistence type="predicted"/>
<keyword evidence="3 6" id="KW-1133">Transmembrane helix</keyword>
<evidence type="ECO:0008006" key="8">
    <source>
        <dbReference type="Google" id="ProtNLM"/>
    </source>
</evidence>
<feature type="compositionally biased region" description="Polar residues" evidence="5">
    <location>
        <begin position="171"/>
        <end position="186"/>
    </location>
</feature>
<dbReference type="GO" id="GO:0016020">
    <property type="term" value="C:membrane"/>
    <property type="evidence" value="ECO:0007669"/>
    <property type="project" value="UniProtKB-SubCell"/>
</dbReference>
<reference evidence="7" key="1">
    <citation type="submission" date="2015-12" db="EMBL/GenBank/DDBJ databases">
        <title>De novo transcriptome assembly of four potential Pierce s Disease insect vectors from Arizona vineyards.</title>
        <authorList>
            <person name="Tassone E.E."/>
        </authorList>
    </citation>
    <scope>NUCLEOTIDE SEQUENCE</scope>
</reference>
<dbReference type="Pfam" id="PF15795">
    <property type="entry name" value="Spec3"/>
    <property type="match status" value="1"/>
</dbReference>
<feature type="transmembrane region" description="Helical" evidence="6">
    <location>
        <begin position="753"/>
        <end position="780"/>
    </location>
</feature>
<dbReference type="GO" id="GO:0071683">
    <property type="term" value="C:sensory dendrite"/>
    <property type="evidence" value="ECO:0007669"/>
    <property type="project" value="TreeGrafter"/>
</dbReference>
<feature type="compositionally biased region" description="Pro residues" evidence="5">
    <location>
        <begin position="23"/>
        <end position="34"/>
    </location>
</feature>
<dbReference type="EMBL" id="GEDC01003927">
    <property type="protein sequence ID" value="JAS33371.1"/>
    <property type="molecule type" value="Transcribed_RNA"/>
</dbReference>
<feature type="compositionally biased region" description="Polar residues" evidence="5">
    <location>
        <begin position="112"/>
        <end position="126"/>
    </location>
</feature>
<feature type="compositionally biased region" description="Polar residues" evidence="5">
    <location>
        <begin position="241"/>
        <end position="260"/>
    </location>
</feature>
<evidence type="ECO:0000256" key="5">
    <source>
        <dbReference type="SAM" id="MobiDB-lite"/>
    </source>
</evidence>
<gene>
    <name evidence="7" type="ORF">g.9071</name>
</gene>
<evidence type="ECO:0000256" key="2">
    <source>
        <dbReference type="ARBA" id="ARBA00022692"/>
    </source>
</evidence>
<evidence type="ECO:0000256" key="6">
    <source>
        <dbReference type="SAM" id="Phobius"/>
    </source>
</evidence>
<keyword evidence="4 6" id="KW-0472">Membrane</keyword>
<dbReference type="GO" id="GO:0050954">
    <property type="term" value="P:sensory perception of mechanical stimulus"/>
    <property type="evidence" value="ECO:0007669"/>
    <property type="project" value="TreeGrafter"/>
</dbReference>
<organism evidence="7">
    <name type="scientific">Clastoptera arizonana</name>
    <name type="common">Arizona spittle bug</name>
    <dbReference type="NCBI Taxonomy" id="38151"/>
    <lineage>
        <taxon>Eukaryota</taxon>
        <taxon>Metazoa</taxon>
        <taxon>Ecdysozoa</taxon>
        <taxon>Arthropoda</taxon>
        <taxon>Hexapoda</taxon>
        <taxon>Insecta</taxon>
        <taxon>Pterygota</taxon>
        <taxon>Neoptera</taxon>
        <taxon>Paraneoptera</taxon>
        <taxon>Hemiptera</taxon>
        <taxon>Auchenorrhyncha</taxon>
        <taxon>Cercopoidea</taxon>
        <taxon>Clastopteridae</taxon>
        <taxon>Clastoptera</taxon>
    </lineage>
</organism>
<feature type="region of interest" description="Disordered" evidence="5">
    <location>
        <begin position="155"/>
        <end position="379"/>
    </location>
</feature>
<evidence type="ECO:0000256" key="3">
    <source>
        <dbReference type="ARBA" id="ARBA00022989"/>
    </source>
</evidence>
<dbReference type="GO" id="GO:0042330">
    <property type="term" value="P:taxis"/>
    <property type="evidence" value="ECO:0007669"/>
    <property type="project" value="TreeGrafter"/>
</dbReference>
<accession>A0A1B6E608</accession>